<name>A0ABT0JYS5_9ACTN</name>
<protein>
    <recommendedName>
        <fullName evidence="3">Secreted protein</fullName>
    </recommendedName>
</protein>
<sequence length="206" mass="22143">MVVTTADCVRASGPTGAFYQNWAFAPGFHDGQTPYGIWPACGLQVTPGWTEAENAAQDVGFAILNPLDGHHLTDVVGDQTPWFRGDPFPEPPSLTVYSFGYLDGQATDDQTADDQGTASDQARATGLGYCSGATTNDGMGEDLRVISCYRGGNTTGGPWFRNFDRDTGRGHLFCVSNWIPADDPYSIRCAPLGQSAKRIYESAQES</sequence>
<dbReference type="RefSeq" id="WP_248824918.1">
    <property type="nucleotide sequence ID" value="NZ_JALKFT010000011.1"/>
</dbReference>
<dbReference type="EMBL" id="JALKFT010000011">
    <property type="protein sequence ID" value="MCK9876689.1"/>
    <property type="molecule type" value="Genomic_DNA"/>
</dbReference>
<keyword evidence="2" id="KW-1185">Reference proteome</keyword>
<accession>A0ABT0JYS5</accession>
<dbReference type="Gene3D" id="2.40.10.10">
    <property type="entry name" value="Trypsin-like serine proteases"/>
    <property type="match status" value="2"/>
</dbReference>
<organism evidence="1 2">
    <name type="scientific">Frankia umida</name>
    <dbReference type="NCBI Taxonomy" id="573489"/>
    <lineage>
        <taxon>Bacteria</taxon>
        <taxon>Bacillati</taxon>
        <taxon>Actinomycetota</taxon>
        <taxon>Actinomycetes</taxon>
        <taxon>Frankiales</taxon>
        <taxon>Frankiaceae</taxon>
        <taxon>Frankia</taxon>
    </lineage>
</organism>
<comment type="caution">
    <text evidence="1">The sequence shown here is derived from an EMBL/GenBank/DDBJ whole genome shotgun (WGS) entry which is preliminary data.</text>
</comment>
<dbReference type="InterPro" id="IPR043504">
    <property type="entry name" value="Peptidase_S1_PA_chymotrypsin"/>
</dbReference>
<gene>
    <name evidence="1" type="ORF">MXD59_13030</name>
</gene>
<reference evidence="1 2" key="1">
    <citation type="submission" date="2022-04" db="EMBL/GenBank/DDBJ databases">
        <title>Genome diversity in the genus Frankia.</title>
        <authorList>
            <person name="Carlos-Shanley C."/>
            <person name="Hahn D."/>
        </authorList>
    </citation>
    <scope>NUCLEOTIDE SEQUENCE [LARGE SCALE GENOMIC DNA]</scope>
    <source>
        <strain evidence="1 2">Ag45/Mut15</strain>
    </source>
</reference>
<evidence type="ECO:0000313" key="2">
    <source>
        <dbReference type="Proteomes" id="UP001201873"/>
    </source>
</evidence>
<evidence type="ECO:0008006" key="3">
    <source>
        <dbReference type="Google" id="ProtNLM"/>
    </source>
</evidence>
<evidence type="ECO:0000313" key="1">
    <source>
        <dbReference type="EMBL" id="MCK9876689.1"/>
    </source>
</evidence>
<proteinExistence type="predicted"/>
<dbReference type="Proteomes" id="UP001201873">
    <property type="component" value="Unassembled WGS sequence"/>
</dbReference>